<dbReference type="InterPro" id="IPR047789">
    <property type="entry name" value="CU044_5270-like"/>
</dbReference>
<dbReference type="EMBL" id="WEGH01000004">
    <property type="protein sequence ID" value="MQY08167.1"/>
    <property type="molecule type" value="Genomic_DNA"/>
</dbReference>
<protein>
    <recommendedName>
        <fullName evidence="3">CU044_5270 family protein</fullName>
    </recommendedName>
</protein>
<dbReference type="Proteomes" id="UP000487268">
    <property type="component" value="Unassembled WGS sequence"/>
</dbReference>
<keyword evidence="2" id="KW-1185">Reference proteome</keyword>
<accession>A0A7K0C3Y0</accession>
<dbReference type="OrthoDB" id="3387554at2"/>
<proteinExistence type="predicted"/>
<sequence length="306" mass="32483">MDELTLLKEAAPEVAPPTTEALRAGRARLAAAARPRRSRRPLALGAAVAAAAVAITVVPYADPGPTPAASAAAVLRDAAATAAAEPDVRPGQFRYVKSLTQRRHPRLGPSGIVCAESWYPADGAPVTLPVHIAPNSVPGGCGSALPKPAERSMLVYEGPPAHPRAHDLPTAPAALRARLYREAAKGPRAWGEDPGTPADQLVFVFAERLLEESAPSALRAALYRVLAEVPGVRLVRNVRDLAGRPGDAVTRTWGAERQEIILDRATHRYLGGRQVFVKPRGDWRPGDQSAVAQIRTAIVGKAYQRP</sequence>
<organism evidence="1 2">
    <name type="scientific">Actinomadura macrotermitis</name>
    <dbReference type="NCBI Taxonomy" id="2585200"/>
    <lineage>
        <taxon>Bacteria</taxon>
        <taxon>Bacillati</taxon>
        <taxon>Actinomycetota</taxon>
        <taxon>Actinomycetes</taxon>
        <taxon>Streptosporangiales</taxon>
        <taxon>Thermomonosporaceae</taxon>
        <taxon>Actinomadura</taxon>
    </lineage>
</organism>
<reference evidence="1 2" key="1">
    <citation type="submission" date="2019-10" db="EMBL/GenBank/DDBJ databases">
        <title>Actinomadura rubteroloni sp. nov. and Actinomadura macrotermitis sp. nov., isolated from the gut of fungus growing-termite Macrotermes natalensis.</title>
        <authorList>
            <person name="Benndorf R."/>
            <person name="Martin K."/>
            <person name="Kuefner M."/>
            <person name="De Beer W."/>
            <person name="Kaster A.-K."/>
            <person name="Vollmers J."/>
            <person name="Poulsen M."/>
            <person name="Beemelmanns C."/>
        </authorList>
    </citation>
    <scope>NUCLEOTIDE SEQUENCE [LARGE SCALE GENOMIC DNA]</scope>
    <source>
        <strain evidence="1 2">RB68</strain>
    </source>
</reference>
<gene>
    <name evidence="1" type="ORF">ACRB68_62730</name>
</gene>
<evidence type="ECO:0000313" key="1">
    <source>
        <dbReference type="EMBL" id="MQY08167.1"/>
    </source>
</evidence>
<evidence type="ECO:0000313" key="2">
    <source>
        <dbReference type="Proteomes" id="UP000487268"/>
    </source>
</evidence>
<dbReference type="AlphaFoldDB" id="A0A7K0C3Y0"/>
<evidence type="ECO:0008006" key="3">
    <source>
        <dbReference type="Google" id="ProtNLM"/>
    </source>
</evidence>
<dbReference type="NCBIfam" id="NF038083">
    <property type="entry name" value="CU044_5270_fam"/>
    <property type="match status" value="1"/>
</dbReference>
<dbReference type="RefSeq" id="WP_153538820.1">
    <property type="nucleotide sequence ID" value="NZ_WEGH01000004.1"/>
</dbReference>
<name>A0A7K0C3Y0_9ACTN</name>
<comment type="caution">
    <text evidence="1">The sequence shown here is derived from an EMBL/GenBank/DDBJ whole genome shotgun (WGS) entry which is preliminary data.</text>
</comment>